<gene>
    <name evidence="1" type="ORF">Agub_g13686</name>
</gene>
<sequence length="233" mass="25670">MAMAKRQGPRDKEDFTGEHTFGHNLLTTELVKKLSECATHWAVIMHFDHTMEEAPGHNFFPSQGLVNIFEQGKLCRATMLAGFKTSKQPQRPVPACFFRTLDFLLQLIASGNNYRAITDKEDAKGFPPAGWCRPPVVAAPEDAAAMTALATAGASPAELTRAPANHVIRLFYAARCWCHVYSFHVSASSVRVAIGTSPEELYNMFNQGLLSEYTMVVGLLDTSPPTNLWVPPC</sequence>
<feature type="non-terminal residue" evidence="1">
    <location>
        <position position="1"/>
    </location>
</feature>
<organism evidence="1 2">
    <name type="scientific">Astrephomene gubernaculifera</name>
    <dbReference type="NCBI Taxonomy" id="47775"/>
    <lineage>
        <taxon>Eukaryota</taxon>
        <taxon>Viridiplantae</taxon>
        <taxon>Chlorophyta</taxon>
        <taxon>core chlorophytes</taxon>
        <taxon>Chlorophyceae</taxon>
        <taxon>CS clade</taxon>
        <taxon>Chlamydomonadales</taxon>
        <taxon>Astrephomenaceae</taxon>
        <taxon>Astrephomene</taxon>
    </lineage>
</organism>
<name>A0AAD3HSI3_9CHLO</name>
<evidence type="ECO:0000313" key="2">
    <source>
        <dbReference type="Proteomes" id="UP001054857"/>
    </source>
</evidence>
<dbReference type="Proteomes" id="UP001054857">
    <property type="component" value="Unassembled WGS sequence"/>
</dbReference>
<keyword evidence="2" id="KW-1185">Reference proteome</keyword>
<proteinExistence type="predicted"/>
<reference evidence="1 2" key="1">
    <citation type="journal article" date="2021" name="Sci. Rep.">
        <title>Genome sequencing of the multicellular alga Astrephomene provides insights into convergent evolution of germ-soma differentiation.</title>
        <authorList>
            <person name="Yamashita S."/>
            <person name="Yamamoto K."/>
            <person name="Matsuzaki R."/>
            <person name="Suzuki S."/>
            <person name="Yamaguchi H."/>
            <person name="Hirooka S."/>
            <person name="Minakuchi Y."/>
            <person name="Miyagishima S."/>
            <person name="Kawachi M."/>
            <person name="Toyoda A."/>
            <person name="Nozaki H."/>
        </authorList>
    </citation>
    <scope>NUCLEOTIDE SEQUENCE [LARGE SCALE GENOMIC DNA]</scope>
    <source>
        <strain evidence="1 2">NIES-4017</strain>
    </source>
</reference>
<comment type="caution">
    <text evidence="1">The sequence shown here is derived from an EMBL/GenBank/DDBJ whole genome shotgun (WGS) entry which is preliminary data.</text>
</comment>
<dbReference type="EMBL" id="BMAR01000048">
    <property type="protein sequence ID" value="GFR51321.1"/>
    <property type="molecule type" value="Genomic_DNA"/>
</dbReference>
<accession>A0AAD3HSI3</accession>
<evidence type="ECO:0000313" key="1">
    <source>
        <dbReference type="EMBL" id="GFR51321.1"/>
    </source>
</evidence>
<dbReference type="AlphaFoldDB" id="A0AAD3HSI3"/>
<protein>
    <submittedName>
        <fullName evidence="1">Uncharacterized protein</fullName>
    </submittedName>
</protein>